<evidence type="ECO:0000313" key="2">
    <source>
        <dbReference type="EMBL" id="GGC40992.1"/>
    </source>
</evidence>
<feature type="compositionally biased region" description="Basic and acidic residues" evidence="1">
    <location>
        <begin position="25"/>
        <end position="35"/>
    </location>
</feature>
<accession>A0ABQ1MQ28</accession>
<name>A0ABQ1MQ28_9SPHI</name>
<feature type="region of interest" description="Disordered" evidence="1">
    <location>
        <begin position="25"/>
        <end position="95"/>
    </location>
</feature>
<comment type="caution">
    <text evidence="2">The sequence shown here is derived from an EMBL/GenBank/DDBJ whole genome shotgun (WGS) entry which is preliminary data.</text>
</comment>
<evidence type="ECO:0000313" key="3">
    <source>
        <dbReference type="Proteomes" id="UP000597338"/>
    </source>
</evidence>
<evidence type="ECO:0000256" key="1">
    <source>
        <dbReference type="SAM" id="MobiDB-lite"/>
    </source>
</evidence>
<keyword evidence="3" id="KW-1185">Reference proteome</keyword>
<dbReference type="Proteomes" id="UP000597338">
    <property type="component" value="Unassembled WGS sequence"/>
</dbReference>
<proteinExistence type="predicted"/>
<dbReference type="EMBL" id="BMIK01000016">
    <property type="protein sequence ID" value="GGC40992.1"/>
    <property type="molecule type" value="Genomic_DNA"/>
</dbReference>
<dbReference type="RefSeq" id="WP_188752886.1">
    <property type="nucleotide sequence ID" value="NZ_BMIK01000016.1"/>
</dbReference>
<gene>
    <name evidence="2" type="ORF">GCM10011386_36300</name>
</gene>
<feature type="compositionally biased region" description="Basic and acidic residues" evidence="1">
    <location>
        <begin position="65"/>
        <end position="95"/>
    </location>
</feature>
<protein>
    <recommendedName>
        <fullName evidence="4">Secreted protein</fullName>
    </recommendedName>
</protein>
<sequence length="95" mass="11550">MKGFAKYIVAMLCLFRMLECRENERDQQRWERSSEHPTYPVKYGIADDSLPSDPRTESDVLPDDSLERTYDRNYMDYDPEHNMDKDDEWHDYFND</sequence>
<reference evidence="3" key="1">
    <citation type="journal article" date="2019" name="Int. J. Syst. Evol. Microbiol.">
        <title>The Global Catalogue of Microorganisms (GCM) 10K type strain sequencing project: providing services to taxonomists for standard genome sequencing and annotation.</title>
        <authorList>
            <consortium name="The Broad Institute Genomics Platform"/>
            <consortium name="The Broad Institute Genome Sequencing Center for Infectious Disease"/>
            <person name="Wu L."/>
            <person name="Ma J."/>
        </authorList>
    </citation>
    <scope>NUCLEOTIDE SEQUENCE [LARGE SCALE GENOMIC DNA]</scope>
    <source>
        <strain evidence="3">CGMCC 1.15342</strain>
    </source>
</reference>
<organism evidence="2 3">
    <name type="scientific">Parapedobacter defluvii</name>
    <dbReference type="NCBI Taxonomy" id="2045106"/>
    <lineage>
        <taxon>Bacteria</taxon>
        <taxon>Pseudomonadati</taxon>
        <taxon>Bacteroidota</taxon>
        <taxon>Sphingobacteriia</taxon>
        <taxon>Sphingobacteriales</taxon>
        <taxon>Sphingobacteriaceae</taxon>
        <taxon>Parapedobacter</taxon>
    </lineage>
</organism>
<evidence type="ECO:0008006" key="4">
    <source>
        <dbReference type="Google" id="ProtNLM"/>
    </source>
</evidence>